<dbReference type="HOGENOM" id="CLU_701256_0_0_1"/>
<dbReference type="Proteomes" id="UP000016932">
    <property type="component" value="Unassembled WGS sequence"/>
</dbReference>
<feature type="compositionally biased region" description="Polar residues" evidence="1">
    <location>
        <begin position="7"/>
        <end position="28"/>
    </location>
</feature>
<dbReference type="VEuPathDB" id="FungiDB:MYCFIDRAFT_180731"/>
<evidence type="ECO:0000256" key="1">
    <source>
        <dbReference type="SAM" id="MobiDB-lite"/>
    </source>
</evidence>
<organism evidence="2 3">
    <name type="scientific">Pseudocercospora fijiensis (strain CIRAD86)</name>
    <name type="common">Black leaf streak disease fungus</name>
    <name type="synonym">Mycosphaerella fijiensis</name>
    <dbReference type="NCBI Taxonomy" id="383855"/>
    <lineage>
        <taxon>Eukaryota</taxon>
        <taxon>Fungi</taxon>
        <taxon>Dikarya</taxon>
        <taxon>Ascomycota</taxon>
        <taxon>Pezizomycotina</taxon>
        <taxon>Dothideomycetes</taxon>
        <taxon>Dothideomycetidae</taxon>
        <taxon>Mycosphaerellales</taxon>
        <taxon>Mycosphaerellaceae</taxon>
        <taxon>Pseudocercospora</taxon>
    </lineage>
</organism>
<dbReference type="EMBL" id="KB446576">
    <property type="protein sequence ID" value="EME76744.1"/>
    <property type="molecule type" value="Genomic_DNA"/>
</dbReference>
<feature type="region of interest" description="Disordered" evidence="1">
    <location>
        <begin position="1"/>
        <end position="28"/>
    </location>
</feature>
<dbReference type="RefSeq" id="XP_007932657.1">
    <property type="nucleotide sequence ID" value="XM_007934466.1"/>
</dbReference>
<feature type="non-terminal residue" evidence="2">
    <location>
        <position position="394"/>
    </location>
</feature>
<proteinExistence type="predicted"/>
<gene>
    <name evidence="2" type="ORF">MYCFIDRAFT_180731</name>
</gene>
<dbReference type="KEGG" id="pfj:MYCFIDRAFT_180731"/>
<evidence type="ECO:0000313" key="3">
    <source>
        <dbReference type="Proteomes" id="UP000016932"/>
    </source>
</evidence>
<accession>M2ZCD3</accession>
<keyword evidence="3" id="KW-1185">Reference proteome</keyword>
<sequence length="394" mass="43197">MLKSASLGITTPANPCRSPETQSACGKSNLHMDTQSASAYSVSLHPITALNPIAQLQPLLTFRQAVPSRECLPHADSQWSWKGGCRAASPWTSHLAALRTNRSLGRRKKTLDVYEALFTNIRASLSALETGQHDFILAMGPSAFQRSDLLQNGDYAAVIASAKGTVFGAEKAFEKYTAIVHKWNQHIYNMQILLSTVETELGVARDAFVETLQNTARSGMLAEETCAKSPPYTRTHAKARHAKARHAKARHAKARREDAAQIDMLAEDTSAKAPPYTHASACKKETSAPSRFVKCPRQAYTSGMRAESNTSRSNKDISYLIGSAGIKHQNNSNWISMLWTGQQTSQHNPFEIHHLLHINQAVFLLLFPPDFSQRNSGPAVEGMPTPNGGNLLHC</sequence>
<dbReference type="AlphaFoldDB" id="M2ZCD3"/>
<evidence type="ECO:0000313" key="2">
    <source>
        <dbReference type="EMBL" id="EME76744.1"/>
    </source>
</evidence>
<protein>
    <submittedName>
        <fullName evidence="2">Uncharacterized protein</fullName>
    </submittedName>
</protein>
<reference evidence="2 3" key="1">
    <citation type="journal article" date="2012" name="PLoS Pathog.">
        <title>Diverse lifestyles and strategies of plant pathogenesis encoded in the genomes of eighteen Dothideomycetes fungi.</title>
        <authorList>
            <person name="Ohm R.A."/>
            <person name="Feau N."/>
            <person name="Henrissat B."/>
            <person name="Schoch C.L."/>
            <person name="Horwitz B.A."/>
            <person name="Barry K.W."/>
            <person name="Condon B.J."/>
            <person name="Copeland A.C."/>
            <person name="Dhillon B."/>
            <person name="Glaser F."/>
            <person name="Hesse C.N."/>
            <person name="Kosti I."/>
            <person name="LaButti K."/>
            <person name="Lindquist E.A."/>
            <person name="Lucas S."/>
            <person name="Salamov A.A."/>
            <person name="Bradshaw R.E."/>
            <person name="Ciuffetti L."/>
            <person name="Hamelin R.C."/>
            <person name="Kema G.H.J."/>
            <person name="Lawrence C."/>
            <person name="Scott J.A."/>
            <person name="Spatafora J.W."/>
            <person name="Turgeon B.G."/>
            <person name="de Wit P.J.G.M."/>
            <person name="Zhong S."/>
            <person name="Goodwin S.B."/>
            <person name="Grigoriev I.V."/>
        </authorList>
    </citation>
    <scope>NUCLEOTIDE SEQUENCE [LARGE SCALE GENOMIC DNA]</scope>
    <source>
        <strain evidence="2 3">CIRAD86</strain>
    </source>
</reference>
<name>M2ZCD3_PSEFD</name>
<dbReference type="GeneID" id="19334492"/>